<gene>
    <name evidence="1" type="ORF">LCGC14_1458580</name>
</gene>
<reference evidence="1" key="1">
    <citation type="journal article" date="2015" name="Nature">
        <title>Complex archaea that bridge the gap between prokaryotes and eukaryotes.</title>
        <authorList>
            <person name="Spang A."/>
            <person name="Saw J.H."/>
            <person name="Jorgensen S.L."/>
            <person name="Zaremba-Niedzwiedzka K."/>
            <person name="Martijn J."/>
            <person name="Lind A.E."/>
            <person name="van Eijk R."/>
            <person name="Schleper C."/>
            <person name="Guy L."/>
            <person name="Ettema T.J."/>
        </authorList>
    </citation>
    <scope>NUCLEOTIDE SEQUENCE</scope>
</reference>
<name>A0A0F9K1W1_9ZZZZ</name>
<organism evidence="1">
    <name type="scientific">marine sediment metagenome</name>
    <dbReference type="NCBI Taxonomy" id="412755"/>
    <lineage>
        <taxon>unclassified sequences</taxon>
        <taxon>metagenomes</taxon>
        <taxon>ecological metagenomes</taxon>
    </lineage>
</organism>
<proteinExistence type="predicted"/>
<comment type="caution">
    <text evidence="1">The sequence shown here is derived from an EMBL/GenBank/DDBJ whole genome shotgun (WGS) entry which is preliminary data.</text>
</comment>
<evidence type="ECO:0000313" key="1">
    <source>
        <dbReference type="EMBL" id="KKM68671.1"/>
    </source>
</evidence>
<sequence>MVSLGMFKMDEWILITCKSCNTMNSVKEDFIINGEYNGKGHCHNLICKKSLKGAKKSRWGMALKNSHNYGKFKQGEE</sequence>
<protein>
    <submittedName>
        <fullName evidence="1">Uncharacterized protein</fullName>
    </submittedName>
</protein>
<accession>A0A0F9K1W1</accession>
<dbReference type="AlphaFoldDB" id="A0A0F9K1W1"/>
<dbReference type="EMBL" id="LAZR01010128">
    <property type="protein sequence ID" value="KKM68671.1"/>
    <property type="molecule type" value="Genomic_DNA"/>
</dbReference>